<protein>
    <submittedName>
        <fullName evidence="2">Uncharacterized protein</fullName>
    </submittedName>
</protein>
<evidence type="ECO:0000256" key="1">
    <source>
        <dbReference type="SAM" id="MobiDB-lite"/>
    </source>
</evidence>
<proteinExistence type="predicted"/>
<dbReference type="Proteomes" id="UP000319986">
    <property type="component" value="Unassembled WGS sequence"/>
</dbReference>
<evidence type="ECO:0000313" key="3">
    <source>
        <dbReference type="Proteomes" id="UP000319986"/>
    </source>
</evidence>
<name>A0A4Y4BZP6_9CORY</name>
<reference evidence="2 3" key="1">
    <citation type="submission" date="2019-06" db="EMBL/GenBank/DDBJ databases">
        <title>Whole genome shotgun sequence of Corynebacterium variabile NBRC 15286.</title>
        <authorList>
            <person name="Hosoyama A."/>
            <person name="Uohara A."/>
            <person name="Ohji S."/>
            <person name="Ichikawa N."/>
        </authorList>
    </citation>
    <scope>NUCLEOTIDE SEQUENCE [LARGE SCALE GENOMIC DNA]</scope>
    <source>
        <strain evidence="2 3">NBRC 15286</strain>
    </source>
</reference>
<organism evidence="2 3">
    <name type="scientific">Corynebacterium variabile</name>
    <dbReference type="NCBI Taxonomy" id="1727"/>
    <lineage>
        <taxon>Bacteria</taxon>
        <taxon>Bacillati</taxon>
        <taxon>Actinomycetota</taxon>
        <taxon>Actinomycetes</taxon>
        <taxon>Mycobacteriales</taxon>
        <taxon>Corynebacteriaceae</taxon>
        <taxon>Corynebacterium</taxon>
    </lineage>
</organism>
<feature type="region of interest" description="Disordered" evidence="1">
    <location>
        <begin position="1"/>
        <end position="53"/>
    </location>
</feature>
<dbReference type="EMBL" id="BJNT01000012">
    <property type="protein sequence ID" value="GEC86291.1"/>
    <property type="molecule type" value="Genomic_DNA"/>
</dbReference>
<comment type="caution">
    <text evidence="2">The sequence shown here is derived from an EMBL/GenBank/DDBJ whole genome shotgun (WGS) entry which is preliminary data.</text>
</comment>
<dbReference type="AlphaFoldDB" id="A0A4Y4BZP6"/>
<sequence>MRTAPTLQGSLPHILGRMTTPSQQAPPPPDPAYHGPLVPTPKSGEEQIRDGHGTTRGDLLGFWRWAYSQTLDNALRGVLAEYLVGLALGGPDRDARVEWDA</sequence>
<feature type="compositionally biased region" description="Basic and acidic residues" evidence="1">
    <location>
        <begin position="43"/>
        <end position="53"/>
    </location>
</feature>
<evidence type="ECO:0000313" key="2">
    <source>
        <dbReference type="EMBL" id="GEC86291.1"/>
    </source>
</evidence>
<accession>A0A4Y4BZP6</accession>
<gene>
    <name evidence="2" type="ORF">CVA01_16050</name>
</gene>